<accession>A6J5P8</accession>
<organism evidence="1 2">
    <name type="scientific">Rattus norvegicus</name>
    <name type="common">Rat</name>
    <dbReference type="NCBI Taxonomy" id="10116"/>
    <lineage>
        <taxon>Eukaryota</taxon>
        <taxon>Metazoa</taxon>
        <taxon>Chordata</taxon>
        <taxon>Craniata</taxon>
        <taxon>Vertebrata</taxon>
        <taxon>Euteleostomi</taxon>
        <taxon>Mammalia</taxon>
        <taxon>Eutheria</taxon>
        <taxon>Euarchontoglires</taxon>
        <taxon>Glires</taxon>
        <taxon>Rodentia</taxon>
        <taxon>Myomorpha</taxon>
        <taxon>Muroidea</taxon>
        <taxon>Muridae</taxon>
        <taxon>Murinae</taxon>
        <taxon>Rattus</taxon>
    </lineage>
</organism>
<evidence type="ECO:0000313" key="1">
    <source>
        <dbReference type="EMBL" id="EDM00891.1"/>
    </source>
</evidence>
<sequence>MYLSEQETCKEFPGKVMENLQLSCHVIKSK</sequence>
<protein>
    <submittedName>
        <fullName evidence="1">RCG62766</fullName>
    </submittedName>
</protein>
<gene>
    <name evidence="1" type="ORF">rCG_62766</name>
</gene>
<proteinExistence type="predicted"/>
<dbReference type="AlphaFoldDB" id="A6J5P8"/>
<dbReference type="Proteomes" id="UP000234681">
    <property type="component" value="Chromosome 2"/>
</dbReference>
<reference evidence="1 2" key="1">
    <citation type="submission" date="2005-09" db="EMBL/GenBank/DDBJ databases">
        <authorList>
            <person name="Mural R.J."/>
            <person name="Li P.W."/>
            <person name="Adams M.D."/>
            <person name="Amanatides P.G."/>
            <person name="Baden-Tillson H."/>
            <person name="Barnstead M."/>
            <person name="Chin S.H."/>
            <person name="Dew I."/>
            <person name="Evans C.A."/>
            <person name="Ferriera S."/>
            <person name="Flanigan M."/>
            <person name="Fosler C."/>
            <person name="Glodek A."/>
            <person name="Gu Z."/>
            <person name="Holt R.A."/>
            <person name="Jennings D."/>
            <person name="Kraft C.L."/>
            <person name="Lu F."/>
            <person name="Nguyen T."/>
            <person name="Nusskern D.R."/>
            <person name="Pfannkoch C.M."/>
            <person name="Sitter C."/>
            <person name="Sutton G.G."/>
            <person name="Venter J.C."/>
            <person name="Wang Z."/>
            <person name="Woodage T."/>
            <person name="Zheng X.H."/>
            <person name="Zhong F."/>
        </authorList>
    </citation>
    <scope>NUCLEOTIDE SEQUENCE [LARGE SCALE GENOMIC DNA]</scope>
    <source>
        <strain>BN</strain>
        <strain evidence="2">Sprague-Dawley</strain>
    </source>
</reference>
<evidence type="ECO:0000313" key="2">
    <source>
        <dbReference type="Proteomes" id="UP000234681"/>
    </source>
</evidence>
<dbReference type="EMBL" id="CH473976">
    <property type="protein sequence ID" value="EDM00891.1"/>
    <property type="molecule type" value="Genomic_DNA"/>
</dbReference>
<name>A6J5P8_RAT</name>